<keyword evidence="1" id="KW-0732">Signal</keyword>
<dbReference type="Proteomes" id="UP000243359">
    <property type="component" value="Chromosome I"/>
</dbReference>
<name>A0A1H1PQU7_9PSED</name>
<evidence type="ECO:0000313" key="4">
    <source>
        <dbReference type="Proteomes" id="UP000243359"/>
    </source>
</evidence>
<gene>
    <name evidence="3" type="ORF">SAMN05216221_1137</name>
</gene>
<organism evidence="3 4">
    <name type="scientific">Pseudomonas oryzae</name>
    <dbReference type="NCBI Taxonomy" id="1392877"/>
    <lineage>
        <taxon>Bacteria</taxon>
        <taxon>Pseudomonadati</taxon>
        <taxon>Pseudomonadota</taxon>
        <taxon>Gammaproteobacteria</taxon>
        <taxon>Pseudomonadales</taxon>
        <taxon>Pseudomonadaceae</taxon>
        <taxon>Pseudomonas</taxon>
    </lineage>
</organism>
<evidence type="ECO:0000259" key="2">
    <source>
        <dbReference type="Pfam" id="PF17992"/>
    </source>
</evidence>
<reference evidence="4" key="1">
    <citation type="submission" date="2016-10" db="EMBL/GenBank/DDBJ databases">
        <authorList>
            <person name="Varghese N."/>
            <person name="Submissions S."/>
        </authorList>
    </citation>
    <scope>NUCLEOTIDE SEQUENCE [LARGE SCALE GENOMIC DNA]</scope>
    <source>
        <strain evidence="4">KCTC 32247</strain>
    </source>
</reference>
<evidence type="ECO:0000313" key="3">
    <source>
        <dbReference type="EMBL" id="SDS13109.1"/>
    </source>
</evidence>
<dbReference type="EMBL" id="LT629751">
    <property type="protein sequence ID" value="SDS13109.1"/>
    <property type="molecule type" value="Genomic_DNA"/>
</dbReference>
<dbReference type="Gene3D" id="2.60.120.430">
    <property type="entry name" value="Galactose-binding lectin"/>
    <property type="match status" value="1"/>
</dbReference>
<dbReference type="AlphaFoldDB" id="A0A1H1PQU7"/>
<keyword evidence="4" id="KW-1185">Reference proteome</keyword>
<dbReference type="SUPFAM" id="SSF51445">
    <property type="entry name" value="(Trans)glycosidases"/>
    <property type="match status" value="1"/>
</dbReference>
<dbReference type="RefSeq" id="WP_090348015.1">
    <property type="nucleotide sequence ID" value="NZ_LT629751.1"/>
</dbReference>
<dbReference type="STRING" id="1392877.SAMN05216221_1137"/>
<feature type="chain" id="PRO_5009256895" description="Agarase CBM-like domain-containing protein" evidence="1">
    <location>
        <begin position="21"/>
        <end position="737"/>
    </location>
</feature>
<dbReference type="InterPro" id="IPR017853">
    <property type="entry name" value="GH"/>
</dbReference>
<dbReference type="InterPro" id="IPR040669">
    <property type="entry name" value="Agarase_CBM"/>
</dbReference>
<feature type="domain" description="Agarase CBM-like" evidence="2">
    <location>
        <begin position="54"/>
        <end position="180"/>
    </location>
</feature>
<dbReference type="Gene3D" id="3.20.20.80">
    <property type="entry name" value="Glycosidases"/>
    <property type="match status" value="1"/>
</dbReference>
<dbReference type="Pfam" id="PF17992">
    <property type="entry name" value="Agarase_CBM"/>
    <property type="match status" value="1"/>
</dbReference>
<protein>
    <recommendedName>
        <fullName evidence="2">Agarase CBM-like domain-containing protein</fullName>
    </recommendedName>
</protein>
<accession>A0A1H1PQU7</accession>
<sequence length="737" mass="79769">MLRPVLYAVLSLLLGGPLHAAPLPLFDFASPGPAVALATDNAALAAGAAELTAQGEALRRVTFAAGDMASLRLTPLAGSWDWSAASALSLRLQSAMDWALTLDVKIESADGQVLSSRIALPSGPAQELLVPLQAGSPRGQGMRSAPPMPWGEGERRTLLATQVDGRLDRSRVVAVTLSLDHPNAPQSLLLGRVGVRSEADLQQAAYAGIVDGYGQFSRGQWPEKIASDAQLREAAVTENLLLQRWLAERPRQDRFGGLLDGPSFAASGFFRTEKRDGRWYLVTPDGHPFYSLGVNAISAVQSATYVEGREAMFAELPAPGSALAAYYGVGDSRRGTGASRDLGFAHGRWFDFYRANLRRSYGAPACSGAPECGDFDSPRWTVHTLERLQAWGFNTIGNWSDATLVDARRVPYTLPLLIAGNFATVSTGLDLWGGMPDPFDPRFAEAAERAVRVASAGHADDPWLIGYFADNELAWVGIGEPLRARYALALGSLRLGPESPAKRAFVEQLRGRYATAQELAAAWGIALADWSVLEGAGFAAPLPEAGHPAIEEDLQRFQRLYADTYFRIVAEQLAAQAPNHLLLGGRFAGTIPEAVDACARHCDVLSFNFYTREPQHGYDFAVLRALDKPLLITEFHFGSRDRGPFWGGLQEVWTEEQRGPAYAHYLARALEEPSIVGLHWFQYLDQPVTGRLLDGENGHLGLVAITDRPYSGFVAAVREANRAVAAKLTGDERAASR</sequence>
<feature type="signal peptide" evidence="1">
    <location>
        <begin position="1"/>
        <end position="20"/>
    </location>
</feature>
<dbReference type="OrthoDB" id="9760450at2"/>
<evidence type="ECO:0000256" key="1">
    <source>
        <dbReference type="SAM" id="SignalP"/>
    </source>
</evidence>
<proteinExistence type="predicted"/>